<dbReference type="PATRIC" id="fig|662479.7.peg.3473"/>
<feature type="region of interest" description="Disordered" evidence="1">
    <location>
        <begin position="1"/>
        <end position="27"/>
    </location>
</feature>
<comment type="caution">
    <text evidence="2">The sequence shown here is derived from an EMBL/GenBank/DDBJ whole genome shotgun (WGS) entry which is preliminary data.</text>
</comment>
<evidence type="ECO:0000256" key="1">
    <source>
        <dbReference type="SAM" id="MobiDB-lite"/>
    </source>
</evidence>
<sequence>MSPPTDDDFQRPIPTDPIDDTPTVSCSQCDDEWDLSHELDVLQLGNQSVEQFALDHHRHTGHFPDGATPWVATCQQCPDAEQFISETPARRWARTHTRHTRHDVELVHEDEVESVIASE</sequence>
<gene>
    <name evidence="2" type="ORF">C440_17111</name>
</gene>
<dbReference type="AlphaFoldDB" id="M0I000"/>
<dbReference type="Pfam" id="PF26258">
    <property type="entry name" value="DUF8062"/>
    <property type="match status" value="1"/>
</dbReference>
<keyword evidence="3" id="KW-1185">Reference proteome</keyword>
<accession>M0I000</accession>
<organism evidence="2 3">
    <name type="scientific">Haloferax mucosum ATCC BAA-1512</name>
    <dbReference type="NCBI Taxonomy" id="662479"/>
    <lineage>
        <taxon>Archaea</taxon>
        <taxon>Methanobacteriati</taxon>
        <taxon>Methanobacteriota</taxon>
        <taxon>Stenosarchaea group</taxon>
        <taxon>Halobacteria</taxon>
        <taxon>Halobacteriales</taxon>
        <taxon>Haloferacaceae</taxon>
        <taxon>Haloferax</taxon>
    </lineage>
</organism>
<protein>
    <submittedName>
        <fullName evidence="2">Uncharacterized protein</fullName>
    </submittedName>
</protein>
<proteinExistence type="predicted"/>
<dbReference type="OrthoDB" id="211056at2157"/>
<dbReference type="Proteomes" id="UP000011550">
    <property type="component" value="Unassembled WGS sequence"/>
</dbReference>
<dbReference type="RefSeq" id="WP_008321901.1">
    <property type="nucleotide sequence ID" value="NZ_AOLN01000020.1"/>
</dbReference>
<reference evidence="2 3" key="1">
    <citation type="journal article" date="2014" name="PLoS Genet.">
        <title>Phylogenetically driven sequencing of extremely halophilic archaea reveals strategies for static and dynamic osmo-response.</title>
        <authorList>
            <person name="Becker E.A."/>
            <person name="Seitzer P.M."/>
            <person name="Tritt A."/>
            <person name="Larsen D."/>
            <person name="Krusor M."/>
            <person name="Yao A.I."/>
            <person name="Wu D."/>
            <person name="Madern D."/>
            <person name="Eisen J.A."/>
            <person name="Darling A.E."/>
            <person name="Facciotti M.T."/>
        </authorList>
    </citation>
    <scope>NUCLEOTIDE SEQUENCE [LARGE SCALE GENOMIC DNA]</scope>
    <source>
        <strain evidence="2 3">ATCC BAA-1512</strain>
    </source>
</reference>
<name>M0I000_9EURY</name>
<evidence type="ECO:0000313" key="2">
    <source>
        <dbReference type="EMBL" id="ELZ90145.1"/>
    </source>
</evidence>
<dbReference type="STRING" id="662479.C440_17111"/>
<evidence type="ECO:0000313" key="3">
    <source>
        <dbReference type="Proteomes" id="UP000011550"/>
    </source>
</evidence>
<dbReference type="InterPro" id="IPR058375">
    <property type="entry name" value="DUF8062"/>
</dbReference>
<dbReference type="EMBL" id="AOLN01000020">
    <property type="protein sequence ID" value="ELZ90145.1"/>
    <property type="molecule type" value="Genomic_DNA"/>
</dbReference>